<dbReference type="InterPro" id="IPR002888">
    <property type="entry name" value="2Fe-2S-bd"/>
</dbReference>
<evidence type="ECO:0000256" key="6">
    <source>
        <dbReference type="ARBA" id="ARBA00060707"/>
    </source>
</evidence>
<comment type="pathway">
    <text evidence="6">Alkaloid degradation; nicotine degradation.</text>
</comment>
<name>A0A243ANJ8_BACTU</name>
<proteinExistence type="predicted"/>
<dbReference type="GO" id="GO:0051537">
    <property type="term" value="F:2 iron, 2 sulfur cluster binding"/>
    <property type="evidence" value="ECO:0007669"/>
    <property type="project" value="UniProtKB-KW"/>
</dbReference>
<accession>A0A243ANJ8</accession>
<sequence>MTNKVPIEIMVNGEKINTAVSSIQPLVHFLRDNLKLTGTHIGCDCVSCGACTVLLDDEPVKSCAILAAQCNQKQITTVEGLETDQGYSILQKSFQQQYALQCGYCTPGFLMIGTYITKNFTELKDEEIAELLRGNYCRCTGYTPIIKAIKESLGKE</sequence>
<keyword evidence="3" id="KW-0560">Oxidoreductase</keyword>
<dbReference type="Proteomes" id="UP000194860">
    <property type="component" value="Unassembled WGS sequence"/>
</dbReference>
<evidence type="ECO:0000313" key="9">
    <source>
        <dbReference type="Proteomes" id="UP000194860"/>
    </source>
</evidence>
<dbReference type="GeneID" id="66267743"/>
<keyword evidence="2" id="KW-0479">Metal-binding</keyword>
<dbReference type="Pfam" id="PF01799">
    <property type="entry name" value="Fer2_2"/>
    <property type="match status" value="1"/>
</dbReference>
<dbReference type="Gene3D" id="1.10.150.120">
    <property type="entry name" value="[2Fe-2S]-binding domain"/>
    <property type="match status" value="1"/>
</dbReference>
<evidence type="ECO:0000256" key="3">
    <source>
        <dbReference type="ARBA" id="ARBA00023002"/>
    </source>
</evidence>
<dbReference type="InterPro" id="IPR012675">
    <property type="entry name" value="Beta-grasp_dom_sf"/>
</dbReference>
<dbReference type="PANTHER" id="PTHR44379">
    <property type="entry name" value="OXIDOREDUCTASE WITH IRON-SULFUR SUBUNIT"/>
    <property type="match status" value="1"/>
</dbReference>
<evidence type="ECO:0000313" key="8">
    <source>
        <dbReference type="EMBL" id="OTY26778.1"/>
    </source>
</evidence>
<dbReference type="PANTHER" id="PTHR44379:SF5">
    <property type="entry name" value="OXIDOREDUCTASE WITH IRON-SULFUR SUBUNIT"/>
    <property type="match status" value="1"/>
</dbReference>
<dbReference type="InterPro" id="IPR036010">
    <property type="entry name" value="2Fe-2S_ferredoxin-like_sf"/>
</dbReference>
<evidence type="ECO:0000256" key="1">
    <source>
        <dbReference type="ARBA" id="ARBA00022714"/>
    </source>
</evidence>
<keyword evidence="1" id="KW-0001">2Fe-2S</keyword>
<gene>
    <name evidence="8" type="ORF">BK732_05395</name>
</gene>
<dbReference type="GO" id="GO:0016491">
    <property type="term" value="F:oxidoreductase activity"/>
    <property type="evidence" value="ECO:0007669"/>
    <property type="project" value="UniProtKB-KW"/>
</dbReference>
<reference evidence="8 9" key="1">
    <citation type="submission" date="2016-10" db="EMBL/GenBank/DDBJ databases">
        <title>Comparative genomics of Bacillus thuringiensis reveals a path to pathogens against multiple invertebrate hosts.</title>
        <authorList>
            <person name="Zheng J."/>
            <person name="Gao Q."/>
            <person name="Liu H."/>
            <person name="Peng D."/>
            <person name="Ruan L."/>
            <person name="Sun M."/>
        </authorList>
    </citation>
    <scope>NUCLEOTIDE SEQUENCE [LARGE SCALE GENOMIC DNA]</scope>
    <source>
        <strain evidence="8">BGSC 4BM1</strain>
    </source>
</reference>
<evidence type="ECO:0000256" key="2">
    <source>
        <dbReference type="ARBA" id="ARBA00022723"/>
    </source>
</evidence>
<dbReference type="InterPro" id="IPR036884">
    <property type="entry name" value="2Fe-2S-bd_dom_sf"/>
</dbReference>
<organism evidence="8 9">
    <name type="scientific">Bacillus thuringiensis serovar navarrensis</name>
    <dbReference type="NCBI Taxonomy" id="339658"/>
    <lineage>
        <taxon>Bacteria</taxon>
        <taxon>Bacillati</taxon>
        <taxon>Bacillota</taxon>
        <taxon>Bacilli</taxon>
        <taxon>Bacillales</taxon>
        <taxon>Bacillaceae</taxon>
        <taxon>Bacillus</taxon>
        <taxon>Bacillus cereus group</taxon>
    </lineage>
</organism>
<dbReference type="EMBL" id="NFDG01000038">
    <property type="protein sequence ID" value="OTY26778.1"/>
    <property type="molecule type" value="Genomic_DNA"/>
</dbReference>
<dbReference type="RefSeq" id="WP_088031210.1">
    <property type="nucleotide sequence ID" value="NZ_NFDG01000038.1"/>
</dbReference>
<evidence type="ECO:0000256" key="4">
    <source>
        <dbReference type="ARBA" id="ARBA00023004"/>
    </source>
</evidence>
<dbReference type="SUPFAM" id="SSF47741">
    <property type="entry name" value="CO dehydrogenase ISP C-domain like"/>
    <property type="match status" value="1"/>
</dbReference>
<protein>
    <submittedName>
        <fullName evidence="8">Carbon monoxide dehydrogenase</fullName>
    </submittedName>
</protein>
<dbReference type="GO" id="GO:0046872">
    <property type="term" value="F:metal ion binding"/>
    <property type="evidence" value="ECO:0007669"/>
    <property type="project" value="UniProtKB-KW"/>
</dbReference>
<evidence type="ECO:0000256" key="5">
    <source>
        <dbReference type="ARBA" id="ARBA00023014"/>
    </source>
</evidence>
<dbReference type="AlphaFoldDB" id="A0A243ANJ8"/>
<keyword evidence="4" id="KW-0408">Iron</keyword>
<dbReference type="SUPFAM" id="SSF54292">
    <property type="entry name" value="2Fe-2S ferredoxin-like"/>
    <property type="match status" value="1"/>
</dbReference>
<comment type="caution">
    <text evidence="8">The sequence shown here is derived from an EMBL/GenBank/DDBJ whole genome shotgun (WGS) entry which is preliminary data.</text>
</comment>
<evidence type="ECO:0000259" key="7">
    <source>
        <dbReference type="Pfam" id="PF01799"/>
    </source>
</evidence>
<dbReference type="InterPro" id="IPR051452">
    <property type="entry name" value="Diverse_Oxidoreductases"/>
</dbReference>
<dbReference type="FunFam" id="3.10.20.30:FF:000020">
    <property type="entry name" value="Xanthine dehydrogenase iron-sulfur subunit"/>
    <property type="match status" value="1"/>
</dbReference>
<feature type="domain" description="[2Fe-2S]-binding" evidence="7">
    <location>
        <begin position="77"/>
        <end position="150"/>
    </location>
</feature>
<keyword evidence="5" id="KW-0411">Iron-sulfur</keyword>
<dbReference type="Gene3D" id="3.10.20.30">
    <property type="match status" value="1"/>
</dbReference>